<name>A0A1H4UY73_9PSEU</name>
<dbReference type="Proteomes" id="UP000199622">
    <property type="component" value="Unassembled WGS sequence"/>
</dbReference>
<reference evidence="3" key="1">
    <citation type="submission" date="2016-10" db="EMBL/GenBank/DDBJ databases">
        <authorList>
            <person name="Varghese N."/>
            <person name="Submissions S."/>
        </authorList>
    </citation>
    <scope>NUCLEOTIDE SEQUENCE [LARGE SCALE GENOMIC DNA]</scope>
    <source>
        <strain evidence="3">DSM 44544</strain>
    </source>
</reference>
<accession>A0A1H4UY73</accession>
<dbReference type="EMBL" id="FNSO01000004">
    <property type="protein sequence ID" value="SEC73171.1"/>
    <property type="molecule type" value="Genomic_DNA"/>
</dbReference>
<organism evidence="2 3">
    <name type="scientific">Amycolatopsis tolypomycina</name>
    <dbReference type="NCBI Taxonomy" id="208445"/>
    <lineage>
        <taxon>Bacteria</taxon>
        <taxon>Bacillati</taxon>
        <taxon>Actinomycetota</taxon>
        <taxon>Actinomycetes</taxon>
        <taxon>Pseudonocardiales</taxon>
        <taxon>Pseudonocardiaceae</taxon>
        <taxon>Amycolatopsis</taxon>
    </lineage>
</organism>
<evidence type="ECO:0000313" key="2">
    <source>
        <dbReference type="EMBL" id="SEC73171.1"/>
    </source>
</evidence>
<feature type="compositionally biased region" description="Basic and acidic residues" evidence="1">
    <location>
        <begin position="1"/>
        <end position="15"/>
    </location>
</feature>
<dbReference type="RefSeq" id="WP_091311182.1">
    <property type="nucleotide sequence ID" value="NZ_FNSO01000004.1"/>
</dbReference>
<evidence type="ECO:0000313" key="3">
    <source>
        <dbReference type="Proteomes" id="UP000199622"/>
    </source>
</evidence>
<protein>
    <submittedName>
        <fullName evidence="2">Uncharacterized protein</fullName>
    </submittedName>
</protein>
<evidence type="ECO:0000256" key="1">
    <source>
        <dbReference type="SAM" id="MobiDB-lite"/>
    </source>
</evidence>
<keyword evidence="3" id="KW-1185">Reference proteome</keyword>
<feature type="region of interest" description="Disordered" evidence="1">
    <location>
        <begin position="1"/>
        <end position="75"/>
    </location>
</feature>
<proteinExistence type="predicted"/>
<feature type="compositionally biased region" description="Basic and acidic residues" evidence="1">
    <location>
        <begin position="31"/>
        <end position="46"/>
    </location>
</feature>
<dbReference type="STRING" id="208445.SAMN04489727_4866"/>
<gene>
    <name evidence="2" type="ORF">SAMN04489727_4866</name>
</gene>
<sequence>MTSIHRHVEGADRPRARTVVEPWHDGTSGARQDRPASPRMAAERFTAHRRTGPSEEEPALLVDRLTPELPQRRSR</sequence>
<dbReference type="AlphaFoldDB" id="A0A1H4UY73"/>